<evidence type="ECO:0000256" key="7">
    <source>
        <dbReference type="ARBA" id="ARBA00022840"/>
    </source>
</evidence>
<dbReference type="EMBL" id="JABBWK010000029">
    <property type="protein sequence ID" value="KAG1900063.1"/>
    <property type="molecule type" value="Genomic_DNA"/>
</dbReference>
<dbReference type="EC" id="2.7.6.1" evidence="3"/>
<keyword evidence="4" id="KW-0808">Transferase</keyword>
<dbReference type="PANTHER" id="PTHR10210">
    <property type="entry name" value="RIBOSE-PHOSPHATE DIPHOSPHOKINASE FAMILY MEMBER"/>
    <property type="match status" value="1"/>
</dbReference>
<dbReference type="Pfam" id="PF14572">
    <property type="entry name" value="Pribosyl_synth"/>
    <property type="match status" value="1"/>
</dbReference>
<dbReference type="SUPFAM" id="SSF53271">
    <property type="entry name" value="PRTase-like"/>
    <property type="match status" value="1"/>
</dbReference>
<evidence type="ECO:0000256" key="2">
    <source>
        <dbReference type="ARBA" id="ARBA00006478"/>
    </source>
</evidence>
<gene>
    <name evidence="8" type="ORF">F5891DRAFT_980672</name>
</gene>
<dbReference type="GO" id="GO:0000287">
    <property type="term" value="F:magnesium ion binding"/>
    <property type="evidence" value="ECO:0007669"/>
    <property type="project" value="InterPro"/>
</dbReference>
<dbReference type="GO" id="GO:0005737">
    <property type="term" value="C:cytoplasm"/>
    <property type="evidence" value="ECO:0007669"/>
    <property type="project" value="TreeGrafter"/>
</dbReference>
<dbReference type="GO" id="GO:0016301">
    <property type="term" value="F:kinase activity"/>
    <property type="evidence" value="ECO:0007669"/>
    <property type="project" value="UniProtKB-KW"/>
</dbReference>
<dbReference type="RefSeq" id="XP_041225639.1">
    <property type="nucleotide sequence ID" value="XM_041377031.1"/>
</dbReference>
<protein>
    <recommendedName>
        <fullName evidence="3">ribose-phosphate diphosphokinase</fullName>
        <ecNumber evidence="3">2.7.6.1</ecNumber>
    </recommendedName>
</protein>
<evidence type="ECO:0000256" key="6">
    <source>
        <dbReference type="ARBA" id="ARBA00022777"/>
    </source>
</evidence>
<evidence type="ECO:0000313" key="9">
    <source>
        <dbReference type="Proteomes" id="UP001195769"/>
    </source>
</evidence>
<evidence type="ECO:0000256" key="3">
    <source>
        <dbReference type="ARBA" id="ARBA00013247"/>
    </source>
</evidence>
<sequence length="226" mass="25639">MAVIPCFPYAHMDKKDEPRAPITTLMANMLARVSYIRRHIDEWQNGIAVSPDAGGVKRITAMADKLSIEFALIHRKRDGNLKMPRSSWSFCHMLILAARTFHEKGAKTTHVLISHGLFAEAHMASSNSLLIEQLVVTNIIPQNEHKKQFSKLLCHGDMMPFGQGHPLQHRHPPWVDILWAHSIAQIIGKLLVGDWTQEGLDDARGEGGRWRLCFDERLNVNSRPEM</sequence>
<dbReference type="InterPro" id="IPR029057">
    <property type="entry name" value="PRTase-like"/>
</dbReference>
<evidence type="ECO:0000256" key="5">
    <source>
        <dbReference type="ARBA" id="ARBA00022741"/>
    </source>
</evidence>
<keyword evidence="9" id="KW-1185">Reference proteome</keyword>
<comment type="caution">
    <text evidence="8">The sequence shown here is derived from an EMBL/GenBank/DDBJ whole genome shotgun (WGS) entry which is preliminary data.</text>
</comment>
<evidence type="ECO:0000256" key="1">
    <source>
        <dbReference type="ARBA" id="ARBA00004996"/>
    </source>
</evidence>
<organism evidence="8 9">
    <name type="scientific">Suillus fuscotomentosus</name>
    <dbReference type="NCBI Taxonomy" id="1912939"/>
    <lineage>
        <taxon>Eukaryota</taxon>
        <taxon>Fungi</taxon>
        <taxon>Dikarya</taxon>
        <taxon>Basidiomycota</taxon>
        <taxon>Agaricomycotina</taxon>
        <taxon>Agaricomycetes</taxon>
        <taxon>Agaricomycetidae</taxon>
        <taxon>Boletales</taxon>
        <taxon>Suillineae</taxon>
        <taxon>Suillaceae</taxon>
        <taxon>Suillus</taxon>
    </lineage>
</organism>
<keyword evidence="5" id="KW-0547">Nucleotide-binding</keyword>
<dbReference type="Proteomes" id="UP001195769">
    <property type="component" value="Unassembled WGS sequence"/>
</dbReference>
<dbReference type="AlphaFoldDB" id="A0AAD4E824"/>
<dbReference type="GO" id="GO:0004749">
    <property type="term" value="F:ribose phosphate diphosphokinase activity"/>
    <property type="evidence" value="ECO:0007669"/>
    <property type="project" value="UniProtKB-EC"/>
</dbReference>
<comment type="similarity">
    <text evidence="2">Belongs to the ribose-phosphate pyrophosphokinase family.</text>
</comment>
<dbReference type="GO" id="GO:0002189">
    <property type="term" value="C:ribose phosphate diphosphokinase complex"/>
    <property type="evidence" value="ECO:0007669"/>
    <property type="project" value="TreeGrafter"/>
</dbReference>
<dbReference type="Gene3D" id="3.40.50.2020">
    <property type="match status" value="2"/>
</dbReference>
<dbReference type="GO" id="GO:0005524">
    <property type="term" value="F:ATP binding"/>
    <property type="evidence" value="ECO:0007669"/>
    <property type="project" value="UniProtKB-KW"/>
</dbReference>
<dbReference type="GO" id="GO:0006164">
    <property type="term" value="P:purine nucleotide biosynthetic process"/>
    <property type="evidence" value="ECO:0007669"/>
    <property type="project" value="TreeGrafter"/>
</dbReference>
<proteinExistence type="inferred from homology"/>
<dbReference type="InterPro" id="IPR005946">
    <property type="entry name" value="Rib-P_diPkinase"/>
</dbReference>
<evidence type="ECO:0000313" key="8">
    <source>
        <dbReference type="EMBL" id="KAG1900063.1"/>
    </source>
</evidence>
<accession>A0AAD4E824</accession>
<dbReference type="GO" id="GO:0006015">
    <property type="term" value="P:5-phosphoribose 1-diphosphate biosynthetic process"/>
    <property type="evidence" value="ECO:0007669"/>
    <property type="project" value="TreeGrafter"/>
</dbReference>
<reference evidence="8" key="1">
    <citation type="journal article" date="2020" name="New Phytol.">
        <title>Comparative genomics reveals dynamic genome evolution in host specialist ectomycorrhizal fungi.</title>
        <authorList>
            <person name="Lofgren L.A."/>
            <person name="Nguyen N.H."/>
            <person name="Vilgalys R."/>
            <person name="Ruytinx J."/>
            <person name="Liao H.L."/>
            <person name="Branco S."/>
            <person name="Kuo A."/>
            <person name="LaButti K."/>
            <person name="Lipzen A."/>
            <person name="Andreopoulos W."/>
            <person name="Pangilinan J."/>
            <person name="Riley R."/>
            <person name="Hundley H."/>
            <person name="Na H."/>
            <person name="Barry K."/>
            <person name="Grigoriev I.V."/>
            <person name="Stajich J.E."/>
            <person name="Kennedy P.G."/>
        </authorList>
    </citation>
    <scope>NUCLEOTIDE SEQUENCE</scope>
    <source>
        <strain evidence="8">FC203</strain>
    </source>
</reference>
<keyword evidence="7" id="KW-0067">ATP-binding</keyword>
<comment type="pathway">
    <text evidence="1">Metabolic intermediate biosynthesis; 5-phospho-alpha-D-ribose 1-diphosphate biosynthesis; 5-phospho-alpha-D-ribose 1-diphosphate from D-ribose 5-phosphate (route I): step 1/1.</text>
</comment>
<keyword evidence="6" id="KW-0418">Kinase</keyword>
<name>A0AAD4E824_9AGAM</name>
<evidence type="ECO:0000256" key="4">
    <source>
        <dbReference type="ARBA" id="ARBA00022679"/>
    </source>
</evidence>
<dbReference type="GeneID" id="64671329"/>
<dbReference type="PANTHER" id="PTHR10210:SF32">
    <property type="entry name" value="RIBOSE-PHOSPHATE PYROPHOSPHOKINASE 2"/>
    <property type="match status" value="1"/>
</dbReference>